<organism evidence="1 2">
    <name type="scientific">Hypoxylon rubiginosum</name>
    <dbReference type="NCBI Taxonomy" id="110542"/>
    <lineage>
        <taxon>Eukaryota</taxon>
        <taxon>Fungi</taxon>
        <taxon>Dikarya</taxon>
        <taxon>Ascomycota</taxon>
        <taxon>Pezizomycotina</taxon>
        <taxon>Sordariomycetes</taxon>
        <taxon>Xylariomycetidae</taxon>
        <taxon>Xylariales</taxon>
        <taxon>Hypoxylaceae</taxon>
        <taxon>Hypoxylon</taxon>
    </lineage>
</organism>
<name>A0ACB9YNB9_9PEZI</name>
<keyword evidence="2" id="KW-1185">Reference proteome</keyword>
<accession>A0ACB9YNB9</accession>
<evidence type="ECO:0000313" key="1">
    <source>
        <dbReference type="EMBL" id="KAI4860473.1"/>
    </source>
</evidence>
<dbReference type="EMBL" id="MU393585">
    <property type="protein sequence ID" value="KAI4860473.1"/>
    <property type="molecule type" value="Genomic_DNA"/>
</dbReference>
<comment type="caution">
    <text evidence="1">The sequence shown here is derived from an EMBL/GenBank/DDBJ whole genome shotgun (WGS) entry which is preliminary data.</text>
</comment>
<reference evidence="1 2" key="1">
    <citation type="journal article" date="2022" name="New Phytol.">
        <title>Ecological generalism drives hyperdiversity of secondary metabolite gene clusters in xylarialean endophytes.</title>
        <authorList>
            <person name="Franco M.E.E."/>
            <person name="Wisecaver J.H."/>
            <person name="Arnold A.E."/>
            <person name="Ju Y.M."/>
            <person name="Slot J.C."/>
            <person name="Ahrendt S."/>
            <person name="Moore L.P."/>
            <person name="Eastman K.E."/>
            <person name="Scott K."/>
            <person name="Konkel Z."/>
            <person name="Mondo S.J."/>
            <person name="Kuo A."/>
            <person name="Hayes R.D."/>
            <person name="Haridas S."/>
            <person name="Andreopoulos B."/>
            <person name="Riley R."/>
            <person name="LaButti K."/>
            <person name="Pangilinan J."/>
            <person name="Lipzen A."/>
            <person name="Amirebrahimi M."/>
            <person name="Yan J."/>
            <person name="Adam C."/>
            <person name="Keymanesh K."/>
            <person name="Ng V."/>
            <person name="Louie K."/>
            <person name="Northen T."/>
            <person name="Drula E."/>
            <person name="Henrissat B."/>
            <person name="Hsieh H.M."/>
            <person name="Youens-Clark K."/>
            <person name="Lutzoni F."/>
            <person name="Miadlikowska J."/>
            <person name="Eastwood D.C."/>
            <person name="Hamelin R.C."/>
            <person name="Grigoriev I.V."/>
            <person name="U'Ren J.M."/>
        </authorList>
    </citation>
    <scope>NUCLEOTIDE SEQUENCE [LARGE SCALE GENOMIC DNA]</scope>
    <source>
        <strain evidence="1 2">CBS 119005</strain>
    </source>
</reference>
<gene>
    <name evidence="1" type="ORF">F4820DRAFT_465641</name>
</gene>
<proteinExistence type="predicted"/>
<sequence length="1361" mass="153418">MEVVGSVASIIQLISVTTKVVNYCVQVADAPRKVDELGREASMMVQLLYQVKNATARRQVDNSAPLARGQPSGPDDLVRDLEASMVNLAQQFEKLRPRDFKSRIRFTLIEKDIEKTVERASRMNGFLNSWLTLDIKQTTEAIGDGVKVLNNRAEEEIMNGKINRIVEHYAPVSFSEKHRNVLQQRQDGTGRWFLDSGEFRGWLESAGGTLLCSGAPGAGKTVMASIIIEHLREKARGNEKNGLAYLYCDYRQRQDQKAWALLGNLWSQLFRGRGPSTTEVDEVLGEVLARPDSTPTRSHIINRIRDEITNGNMERVYVVIDALDECSDENERNLFVDSLHSLQPLVNVLITSRTTHLDNEGFNSVQLVRFTPSTEDMSSYIGSRIRESKKLAGYTDRRRELEEEIQRTVIERANGMFLLCRMHLDSLSRAITLRDVKRQLERIPQGENILKDTYDFAMERIRDQGIHIESFALQVIRWICFARRPLKLAELLCALAVSPGDIELDEDAISEESDIVNYCAGLVVVEGESRTVRFVHYTTQEYFNMLRDTDEFVHSHRDIALTCITFLGLDKLLVSKDSHIAQIWPSQEEAPFFAYAAVNFGYHYGQEKKVSVSQDTESLRIIMDSLLEFLECPEHIERAGKAILLNIHGRLSSLFRDTNTTRKLPMKAMATHVAAFYDVICNDSDPCLSGVSLEWLVKYTEQVKDPKELWFGNPLHWACLDDSVESMEVLLNSPHIKLDVHLSSLSPLGWPPSVVSVAYGSLGTLKALLNYGIDIYQPSQNEWRPTLLQEAITYAHAVKGPDKTALINAIMEKDTDGRLLLERDVYMATALISAVRTADFGVFECVMEHYQNVQWPLGRKEQAIFFSDRERCTALHLAVADSSLSFKNADRSSTSGPLRILEALLDCPHANGFLQKRDSKGDTPFEAAIRWNHIQAVDTILEKHDRHQFDHFYPTQVLSGLNLAEMTRYCTMRNRPGNTEFLLRKLASLHLHNVPGSKGNSALHHAAASGNVDAVDILLGQEGININSQNQFGHTALHLATDSNLADICESLLEAGADINIKGYDGLTPAALAVKKRLSEAAAAIAYHSPASFADLEADDTIWVQQQPWGHIVLHKSDDPSKPATDPKHWPKDEEDIIKAALYLQRKLTRRKPGAESSSQRSHSTAHIVSRILDQAEYWVRSTSIRVDLDETGELRRWGEPQTPYITSRAITGRSSQPVRRVAFEITSHDQGYCSNPERGESWTWFTADVHRRENSNSNSNLAKQVAGLQDQGNANREIYLLNNRGANWEWFTHKLSWSLTDTAGANAERGSWIAALAPGDRIVVVPHARFPGWENWVRRVKIDVFTTCLRRHDDYASGAF</sequence>
<dbReference type="Proteomes" id="UP001497700">
    <property type="component" value="Unassembled WGS sequence"/>
</dbReference>
<protein>
    <submittedName>
        <fullName evidence="1">Ankyrin</fullName>
    </submittedName>
</protein>
<evidence type="ECO:0000313" key="2">
    <source>
        <dbReference type="Proteomes" id="UP001497700"/>
    </source>
</evidence>